<proteinExistence type="inferred from homology"/>
<sequence length="712" mass="83349">MARRSYSPEDRRQSYSHKRDNSASPDRVRRKSERSRERGRDVSRTGRDGYNGPDRRHNRDRRREYSESLDGSDREQDRKRNRSRTRSRQRSVSADSSRDRKRSKKDKKESKKKRETSEERRARKAERKAEKKQLKEDLKAQKESQIAAQMSASLGYSNSENPFGDSNLSAKFVWLKKREKESKEGLMGSERIRRDLSRREEIETELDKLKKRRTEREIEQQLREQEQLRLQREQDRIAMGDWESKENEFHLEQAKTRAQIRIKEGRAKPIDIFAMNLSLASDSRVAEEFDALGFEMGIEEPYLIFRDLTLEEVEELHKDIQLYLSLETDENNVRFWEAMIVVCDDELAKHRSAAAGSVPSGVTDAIAEDIEKMFANKTHDQLTLLQKQIEKKLSQGGPVDVEYWETAIKALIVWKAKAKLRDMHGFMLRKRLERLREKKHTEMETGVTPQPIQFRREDPDATAASMAAEAEEEVETDEEMEEYDPSMSPVLVDRISKVDAGFEVVDEEVDLNQLMEARNLVLKSQLGVLGGLSAEKALALAGAGPSMEDLAEQAFMREAAENMGLDETAFNEEAIISASAATQDPYLWHDKYRPRKPRYFNRVHTGYEWNKYNQTHYDSDNPPPKVVQGYKFNIFYPDLIDKSKAPTYVREKDEGYPDTIILRFKAGPPYEDIAFRIVNREWEYSHKKGFRSSFDRGVLQLWFHFKRHYYRR</sequence>
<dbReference type="PANTHER" id="PTHR21737">
    <property type="entry name" value="POLYGLUTAMINE BINDING PROTEIN 1/MARVEL MEMBRANE-ASSOCIATING DOMAIN CONTAINING 3"/>
    <property type="match status" value="1"/>
</dbReference>
<feature type="domain" description="Splicing factor cactin central" evidence="6">
    <location>
        <begin position="232"/>
        <end position="424"/>
    </location>
</feature>
<accession>A0A0L0H5G5</accession>
<dbReference type="EMBL" id="KQ257471">
    <property type="protein sequence ID" value="KNC96141.1"/>
    <property type="molecule type" value="Genomic_DNA"/>
</dbReference>
<dbReference type="Proteomes" id="UP000053201">
    <property type="component" value="Unassembled WGS sequence"/>
</dbReference>
<dbReference type="GeneID" id="27691686"/>
<feature type="coiled-coil region" evidence="3">
    <location>
        <begin position="192"/>
        <end position="236"/>
    </location>
</feature>
<dbReference type="STRING" id="645134.A0A0L0H5G5"/>
<dbReference type="GO" id="GO:0045292">
    <property type="term" value="P:mRNA cis splicing, via spliceosome"/>
    <property type="evidence" value="ECO:0007669"/>
    <property type="project" value="TreeGrafter"/>
</dbReference>
<dbReference type="GO" id="GO:0005737">
    <property type="term" value="C:cytoplasm"/>
    <property type="evidence" value="ECO:0007669"/>
    <property type="project" value="TreeGrafter"/>
</dbReference>
<evidence type="ECO:0000256" key="3">
    <source>
        <dbReference type="SAM" id="Coils"/>
    </source>
</evidence>
<evidence type="ECO:0000259" key="5">
    <source>
        <dbReference type="Pfam" id="PF09732"/>
    </source>
</evidence>
<dbReference type="OMA" id="HIDFWND"/>
<keyword evidence="8" id="KW-1185">Reference proteome</keyword>
<name>A0A0L0H5G5_SPIPD</name>
<feature type="compositionally biased region" description="Basic residues" evidence="4">
    <location>
        <begin position="99"/>
        <end position="114"/>
    </location>
</feature>
<feature type="compositionally biased region" description="Basic residues" evidence="4">
    <location>
        <begin position="79"/>
        <end position="89"/>
    </location>
</feature>
<dbReference type="Pfam" id="PF09732">
    <property type="entry name" value="CactinC_cactus"/>
    <property type="match status" value="1"/>
</dbReference>
<dbReference type="VEuPathDB" id="FungiDB:SPPG_08529"/>
<feature type="region of interest" description="Disordered" evidence="4">
    <location>
        <begin position="1"/>
        <end position="144"/>
    </location>
</feature>
<feature type="domain" description="Splicing factor Cactin C-terminal" evidence="5">
    <location>
        <begin position="588"/>
        <end position="712"/>
    </location>
</feature>
<dbReference type="SMART" id="SM01050">
    <property type="entry name" value="CactinC_cactus"/>
    <property type="match status" value="1"/>
</dbReference>
<feature type="compositionally biased region" description="Basic and acidic residues" evidence="4">
    <location>
        <begin position="1"/>
        <end position="21"/>
    </location>
</feature>
<protein>
    <recommendedName>
        <fullName evidence="2">Splicing factor Cactin</fullName>
    </recommendedName>
</protein>
<evidence type="ECO:0000256" key="2">
    <source>
        <dbReference type="ARBA" id="ARBA00034534"/>
    </source>
</evidence>
<dbReference type="RefSeq" id="XP_016604181.1">
    <property type="nucleotide sequence ID" value="XM_016756679.1"/>
</dbReference>
<dbReference type="Pfam" id="PF10312">
    <property type="entry name" value="Cactin_mid"/>
    <property type="match status" value="1"/>
</dbReference>
<dbReference type="FunCoup" id="A0A0L0H5G5">
    <property type="interactions" value="678"/>
</dbReference>
<reference evidence="7 8" key="1">
    <citation type="submission" date="2009-08" db="EMBL/GenBank/DDBJ databases">
        <title>The Genome Sequence of Spizellomyces punctatus strain DAOM BR117.</title>
        <authorList>
            <consortium name="The Broad Institute Genome Sequencing Platform"/>
            <person name="Russ C."/>
            <person name="Cuomo C."/>
            <person name="Shea T."/>
            <person name="Young S.K."/>
            <person name="Zeng Q."/>
            <person name="Koehrsen M."/>
            <person name="Haas B."/>
            <person name="Borodovsky M."/>
            <person name="Guigo R."/>
            <person name="Alvarado L."/>
            <person name="Berlin A."/>
            <person name="Bochicchio J."/>
            <person name="Borenstein D."/>
            <person name="Chapman S."/>
            <person name="Chen Z."/>
            <person name="Engels R."/>
            <person name="Freedman E."/>
            <person name="Gellesch M."/>
            <person name="Goldberg J."/>
            <person name="Griggs A."/>
            <person name="Gujja S."/>
            <person name="Heiman D."/>
            <person name="Hepburn T."/>
            <person name="Howarth C."/>
            <person name="Jen D."/>
            <person name="Larson L."/>
            <person name="Lewis B."/>
            <person name="Mehta T."/>
            <person name="Park D."/>
            <person name="Pearson M."/>
            <person name="Roberts A."/>
            <person name="Saif S."/>
            <person name="Shenoy N."/>
            <person name="Sisk P."/>
            <person name="Stolte C."/>
            <person name="Sykes S."/>
            <person name="Thomson T."/>
            <person name="Walk T."/>
            <person name="White J."/>
            <person name="Yandava C."/>
            <person name="Burger G."/>
            <person name="Gray M.W."/>
            <person name="Holland P.W.H."/>
            <person name="King N."/>
            <person name="Lang F.B.F."/>
            <person name="Roger A.J."/>
            <person name="Ruiz-Trillo I."/>
            <person name="Lander E."/>
            <person name="Nusbaum C."/>
        </authorList>
    </citation>
    <scope>NUCLEOTIDE SEQUENCE [LARGE SCALE GENOMIC DNA]</scope>
    <source>
        <strain evidence="7 8">DAOM BR117</strain>
    </source>
</reference>
<keyword evidence="3" id="KW-0175">Coiled coil</keyword>
<comment type="similarity">
    <text evidence="1">Belongs to the CACTIN family.</text>
</comment>
<dbReference type="InParanoid" id="A0A0L0H5G5"/>
<evidence type="ECO:0000256" key="4">
    <source>
        <dbReference type="SAM" id="MobiDB-lite"/>
    </source>
</evidence>
<feature type="compositionally biased region" description="Basic and acidic residues" evidence="4">
    <location>
        <begin position="34"/>
        <end position="78"/>
    </location>
</feature>
<evidence type="ECO:0000256" key="1">
    <source>
        <dbReference type="ARBA" id="ARBA00006895"/>
    </source>
</evidence>
<gene>
    <name evidence="7" type="ORF">SPPG_08529</name>
</gene>
<dbReference type="AlphaFoldDB" id="A0A0L0H5G5"/>
<evidence type="ECO:0000313" key="8">
    <source>
        <dbReference type="Proteomes" id="UP000053201"/>
    </source>
</evidence>
<dbReference type="PANTHER" id="PTHR21737:SF4">
    <property type="entry name" value="SPLICING FACTOR CACTIN"/>
    <property type="match status" value="1"/>
</dbReference>
<evidence type="ECO:0000313" key="7">
    <source>
        <dbReference type="EMBL" id="KNC96141.1"/>
    </source>
</evidence>
<organism evidence="7 8">
    <name type="scientific">Spizellomyces punctatus (strain DAOM BR117)</name>
    <dbReference type="NCBI Taxonomy" id="645134"/>
    <lineage>
        <taxon>Eukaryota</taxon>
        <taxon>Fungi</taxon>
        <taxon>Fungi incertae sedis</taxon>
        <taxon>Chytridiomycota</taxon>
        <taxon>Chytridiomycota incertae sedis</taxon>
        <taxon>Chytridiomycetes</taxon>
        <taxon>Spizellomycetales</taxon>
        <taxon>Spizellomycetaceae</taxon>
        <taxon>Spizellomyces</taxon>
    </lineage>
</organism>
<dbReference type="OrthoDB" id="265955at2759"/>
<dbReference type="GO" id="GO:0005681">
    <property type="term" value="C:spliceosomal complex"/>
    <property type="evidence" value="ECO:0007669"/>
    <property type="project" value="TreeGrafter"/>
</dbReference>
<dbReference type="eggNOG" id="KOG2370">
    <property type="taxonomic scope" value="Eukaryota"/>
</dbReference>
<dbReference type="InterPro" id="IPR018816">
    <property type="entry name" value="Cactin_central"/>
</dbReference>
<feature type="compositionally biased region" description="Basic and acidic residues" evidence="4">
    <location>
        <begin position="115"/>
        <end position="142"/>
    </location>
</feature>
<evidence type="ECO:0000259" key="6">
    <source>
        <dbReference type="Pfam" id="PF10312"/>
    </source>
</evidence>
<dbReference type="InterPro" id="IPR019134">
    <property type="entry name" value="Cactin_C"/>
</dbReference>